<comment type="caution">
    <text evidence="1">The sequence shown here is derived from an EMBL/GenBank/DDBJ whole genome shotgun (WGS) entry which is preliminary data.</text>
</comment>
<keyword evidence="2" id="KW-1185">Reference proteome</keyword>
<name>A0AAU9MV47_9ASTR</name>
<protein>
    <submittedName>
        <fullName evidence="1">Uncharacterized protein</fullName>
    </submittedName>
</protein>
<dbReference type="AlphaFoldDB" id="A0AAU9MV47"/>
<dbReference type="Proteomes" id="UP001157418">
    <property type="component" value="Unassembled WGS sequence"/>
</dbReference>
<proteinExistence type="predicted"/>
<reference evidence="1 2" key="1">
    <citation type="submission" date="2022-01" db="EMBL/GenBank/DDBJ databases">
        <authorList>
            <person name="Xiong W."/>
            <person name="Schranz E."/>
        </authorList>
    </citation>
    <scope>NUCLEOTIDE SEQUENCE [LARGE SCALE GENOMIC DNA]</scope>
</reference>
<dbReference type="EMBL" id="CAKMRJ010002223">
    <property type="protein sequence ID" value="CAH1428523.1"/>
    <property type="molecule type" value="Genomic_DNA"/>
</dbReference>
<accession>A0AAU9MV47</accession>
<evidence type="ECO:0000313" key="2">
    <source>
        <dbReference type="Proteomes" id="UP001157418"/>
    </source>
</evidence>
<gene>
    <name evidence="1" type="ORF">LVIROSA_LOCUS15448</name>
</gene>
<evidence type="ECO:0000313" key="1">
    <source>
        <dbReference type="EMBL" id="CAH1428523.1"/>
    </source>
</evidence>
<organism evidence="1 2">
    <name type="scientific">Lactuca virosa</name>
    <dbReference type="NCBI Taxonomy" id="75947"/>
    <lineage>
        <taxon>Eukaryota</taxon>
        <taxon>Viridiplantae</taxon>
        <taxon>Streptophyta</taxon>
        <taxon>Embryophyta</taxon>
        <taxon>Tracheophyta</taxon>
        <taxon>Spermatophyta</taxon>
        <taxon>Magnoliopsida</taxon>
        <taxon>eudicotyledons</taxon>
        <taxon>Gunneridae</taxon>
        <taxon>Pentapetalae</taxon>
        <taxon>asterids</taxon>
        <taxon>campanulids</taxon>
        <taxon>Asterales</taxon>
        <taxon>Asteraceae</taxon>
        <taxon>Cichorioideae</taxon>
        <taxon>Cichorieae</taxon>
        <taxon>Lactucinae</taxon>
        <taxon>Lactuca</taxon>
    </lineage>
</organism>
<sequence length="171" mass="19210">MVIQQFDRVGVDRGRRRRLLPTFGPIDGKPNWGRGGWFCGGVGSKQQNGRIDGTVTHRRSVADAQIGRMKEKETKAIGWLGVAIVYSSFGEAPPELGWTKGKTRNVAVKRFFFYSSPEVRRGRRPGERFGGVCSIGEVRGFDDRSSPVFLPEVWKDQQEKEKSLRVILVEG</sequence>